<dbReference type="Pfam" id="PF04326">
    <property type="entry name" value="SLFN_AlbA_2"/>
    <property type="match status" value="1"/>
</dbReference>
<keyword evidence="2" id="KW-0347">Helicase</keyword>
<evidence type="ECO:0000259" key="1">
    <source>
        <dbReference type="Pfam" id="PF04326"/>
    </source>
</evidence>
<comment type="caution">
    <text evidence="2">The sequence shown here is derived from an EMBL/GenBank/DDBJ whole genome shotgun (WGS) entry which is preliminary data.</text>
</comment>
<dbReference type="Gene3D" id="1.10.10.10">
    <property type="entry name" value="Winged helix-like DNA-binding domain superfamily/Winged helix DNA-binding domain"/>
    <property type="match status" value="1"/>
</dbReference>
<dbReference type="InterPro" id="IPR036388">
    <property type="entry name" value="WH-like_DNA-bd_sf"/>
</dbReference>
<dbReference type="InterPro" id="IPR036390">
    <property type="entry name" value="WH_DNA-bd_sf"/>
</dbReference>
<organism evidence="2 3">
    <name type="scientific">Streptosporangium lutulentum</name>
    <dbReference type="NCBI Taxonomy" id="1461250"/>
    <lineage>
        <taxon>Bacteria</taxon>
        <taxon>Bacillati</taxon>
        <taxon>Actinomycetota</taxon>
        <taxon>Actinomycetes</taxon>
        <taxon>Streptosporangiales</taxon>
        <taxon>Streptosporangiaceae</taxon>
        <taxon>Streptosporangium</taxon>
    </lineage>
</organism>
<evidence type="ECO:0000313" key="2">
    <source>
        <dbReference type="EMBL" id="MDP9846673.1"/>
    </source>
</evidence>
<dbReference type="Gene3D" id="3.30.950.30">
    <property type="entry name" value="Schlafen, AAA domain"/>
    <property type="match status" value="1"/>
</dbReference>
<keyword evidence="2" id="KW-0378">Hydrolase</keyword>
<dbReference type="GO" id="GO:0003678">
    <property type="term" value="F:DNA helicase activity"/>
    <property type="evidence" value="ECO:0007669"/>
    <property type="project" value="UniProtKB-EC"/>
</dbReference>
<keyword evidence="2" id="KW-0547">Nucleotide-binding</keyword>
<reference evidence="2 3" key="1">
    <citation type="submission" date="2023-07" db="EMBL/GenBank/DDBJ databases">
        <title>Sequencing the genomes of 1000 actinobacteria strains.</title>
        <authorList>
            <person name="Klenk H.-P."/>
        </authorList>
    </citation>
    <scope>NUCLEOTIDE SEQUENCE [LARGE SCALE GENOMIC DNA]</scope>
    <source>
        <strain evidence="2 3">DSM 46740</strain>
    </source>
</reference>
<dbReference type="PANTHER" id="PTHR30595">
    <property type="entry name" value="GLPR-RELATED TRANSCRIPTIONAL REPRESSOR"/>
    <property type="match status" value="1"/>
</dbReference>
<sequence>MDLRELRAIIGRLRIEGGDVADIEAKTAADGFPKTVTSTLSAFANTPGGGLLIFGVDERSGFTATGVYDVALCKSALATVARQNLVPPITFEVQDFEFEGARVVVAQVHEIPNSAKPCHVRSTGKAYLRAHDGDYELSQIEEQAFLASRDTPRFDQATISGATRDDLDPELLISYIVSSRAGSTSLARLSDDDILFRTGVTAGPDRTPTVAGLLALGVYPQQFMPNAIIQASVTARKADAAGIRVLDVQRFDGPIPLMLEQALNWVQRNSQTRIRQSTQGHTHDEREYPPEAVRELLSNALVHRDLGPYALTQAITLRLEPGQLILTNPGGLWGVTVDNLGRTGVTSSRNAWLLRICQNVRFGPERRVVEALASGIPTILTSLQAAQMPPPHFHDQAIRFTARLVNSALPAKKGKPKKSRSVNAALLMEALEKKAATMTQLVAETGLSERQIQYALKPLRADGLVRVHGGRGSHTVYRLAGSDNET</sequence>
<dbReference type="Proteomes" id="UP001225356">
    <property type="component" value="Unassembled WGS sequence"/>
</dbReference>
<dbReference type="EMBL" id="JAUSQU010000001">
    <property type="protein sequence ID" value="MDP9846673.1"/>
    <property type="molecule type" value="Genomic_DNA"/>
</dbReference>
<dbReference type="InterPro" id="IPR038475">
    <property type="entry name" value="RecG_C_sf"/>
</dbReference>
<accession>A0ABT9QIU0</accession>
<dbReference type="Gene3D" id="3.30.565.60">
    <property type="match status" value="1"/>
</dbReference>
<dbReference type="InterPro" id="IPR007421">
    <property type="entry name" value="Schlafen_AlbA_2_dom"/>
</dbReference>
<evidence type="ECO:0000313" key="3">
    <source>
        <dbReference type="Proteomes" id="UP001225356"/>
    </source>
</evidence>
<keyword evidence="2" id="KW-0067">ATP-binding</keyword>
<dbReference type="PANTHER" id="PTHR30595:SF6">
    <property type="entry name" value="SCHLAFEN ALBA-2 DOMAIN-CONTAINING PROTEIN"/>
    <property type="match status" value="1"/>
</dbReference>
<name>A0ABT9QIU0_9ACTN</name>
<dbReference type="GO" id="GO:0016787">
    <property type="term" value="F:hydrolase activity"/>
    <property type="evidence" value="ECO:0007669"/>
    <property type="project" value="UniProtKB-KW"/>
</dbReference>
<dbReference type="InterPro" id="IPR038461">
    <property type="entry name" value="Schlafen_AlbA_2_dom_sf"/>
</dbReference>
<gene>
    <name evidence="2" type="ORF">J2853_005884</name>
</gene>
<protein>
    <submittedName>
        <fullName evidence="2">ATP-dependent DNA helicase RecG</fullName>
        <ecNumber evidence="2">3.6.4.12</ecNumber>
    </submittedName>
</protein>
<dbReference type="CDD" id="cd00090">
    <property type="entry name" value="HTH_ARSR"/>
    <property type="match status" value="1"/>
</dbReference>
<feature type="domain" description="Schlafen AlbA-2" evidence="1">
    <location>
        <begin position="23"/>
        <end position="136"/>
    </location>
</feature>
<dbReference type="RefSeq" id="WP_307563355.1">
    <property type="nucleotide sequence ID" value="NZ_JAUSQU010000001.1"/>
</dbReference>
<dbReference type="Pfam" id="PF13749">
    <property type="entry name" value="HATPase_c_4"/>
    <property type="match status" value="1"/>
</dbReference>
<dbReference type="EC" id="3.6.4.12" evidence="2"/>
<proteinExistence type="predicted"/>
<dbReference type="SUPFAM" id="SSF46785">
    <property type="entry name" value="Winged helix' DNA-binding domain"/>
    <property type="match status" value="1"/>
</dbReference>
<keyword evidence="3" id="KW-1185">Reference proteome</keyword>
<dbReference type="InterPro" id="IPR011991">
    <property type="entry name" value="ArsR-like_HTH"/>
</dbReference>